<evidence type="ECO:0000256" key="1">
    <source>
        <dbReference type="ARBA" id="ARBA00022741"/>
    </source>
</evidence>
<keyword evidence="4" id="KW-0067">ATP-binding</keyword>
<evidence type="ECO:0000256" key="2">
    <source>
        <dbReference type="ARBA" id="ARBA00022801"/>
    </source>
</evidence>
<evidence type="ECO:0000256" key="3">
    <source>
        <dbReference type="ARBA" id="ARBA00022806"/>
    </source>
</evidence>
<dbReference type="InterPro" id="IPR027417">
    <property type="entry name" value="P-loop_NTPase"/>
</dbReference>
<dbReference type="SMART" id="SM00487">
    <property type="entry name" value="DEXDc"/>
    <property type="match status" value="1"/>
</dbReference>
<reference evidence="7" key="1">
    <citation type="submission" date="2021-03" db="EMBL/GenBank/DDBJ databases">
        <title>Chromosome level genome of the anhydrobiotic midge Polypedilum vanderplanki.</title>
        <authorList>
            <person name="Yoshida Y."/>
            <person name="Kikawada T."/>
            <person name="Gusev O."/>
        </authorList>
    </citation>
    <scope>NUCLEOTIDE SEQUENCE</scope>
    <source>
        <strain evidence="7">NIAS01</strain>
        <tissue evidence="7">Whole body or cell culture</tissue>
    </source>
</reference>
<proteinExistence type="predicted"/>
<dbReference type="Pfam" id="PF00271">
    <property type="entry name" value="Helicase_C"/>
    <property type="match status" value="1"/>
</dbReference>
<evidence type="ECO:0000313" key="8">
    <source>
        <dbReference type="Proteomes" id="UP001107558"/>
    </source>
</evidence>
<dbReference type="PROSITE" id="PS51192">
    <property type="entry name" value="HELICASE_ATP_BIND_1"/>
    <property type="match status" value="1"/>
</dbReference>
<feature type="domain" description="Helicase ATP-binding" evidence="5">
    <location>
        <begin position="124"/>
        <end position="308"/>
    </location>
</feature>
<keyword evidence="2" id="KW-0378">Hydrolase</keyword>
<protein>
    <recommendedName>
        <fullName evidence="9">RNA helicase</fullName>
    </recommendedName>
</protein>
<evidence type="ECO:0000259" key="6">
    <source>
        <dbReference type="PROSITE" id="PS51194"/>
    </source>
</evidence>
<evidence type="ECO:0000259" key="5">
    <source>
        <dbReference type="PROSITE" id="PS51192"/>
    </source>
</evidence>
<accession>A0A9J6C0F3</accession>
<dbReference type="OrthoDB" id="10256233at2759"/>
<sequence length="512" mass="57979">MLTVNFLKLRNFASKTPCLFYSTKTKRRNKEFPLITCKNSKLNLYLSDFKGGNQNEQDIILASKGWQHYKAKGDYFIIHQTRDASDILKEAQDYSSLGLNEKLVKNLEEKHDITKATKLQMDSIKEISHNSHVLLCAETGCGKTHAYLVPLIEKVLKLKQKEQLQEDERRFNSPLVIILTPARELAEQIGKVASDLVEGLNINVKSVVGGSTKSKILNPTFEDIDILVGSIGVLSKLTTTGVYRIDQVSSVVLDESDTLLDDSFNEKISYYLRKFPFHTTTQLILASATMPTSVENVFRSIIDTSTLKHVVGDDLHKILPYVTQEFHRMNKTGRPEKLLRIVKTEVEKKRPVIVFSNKTPTCDYISLFLNNNGINCVNVNGDMINKIREGRFDKFQNGEVNVLSTTDCLGRGINTIRAKHVINFDFPKYIADYIHRCGRIGRLGGLNNNCIVTNFISSLAELDLVRKIELAARTNFELKNVDANIGKIIRERIERDAQKYENAYLKSLKANG</sequence>
<dbReference type="Pfam" id="PF00270">
    <property type="entry name" value="DEAD"/>
    <property type="match status" value="1"/>
</dbReference>
<dbReference type="SMART" id="SM00490">
    <property type="entry name" value="HELICc"/>
    <property type="match status" value="1"/>
</dbReference>
<dbReference type="InterPro" id="IPR011545">
    <property type="entry name" value="DEAD/DEAH_box_helicase_dom"/>
</dbReference>
<dbReference type="Proteomes" id="UP001107558">
    <property type="component" value="Chromosome 2"/>
</dbReference>
<keyword evidence="8" id="KW-1185">Reference proteome</keyword>
<name>A0A9J6C0F3_POLVA</name>
<evidence type="ECO:0000313" key="7">
    <source>
        <dbReference type="EMBL" id="KAG5675535.1"/>
    </source>
</evidence>
<evidence type="ECO:0000256" key="4">
    <source>
        <dbReference type="ARBA" id="ARBA00022840"/>
    </source>
</evidence>
<dbReference type="GO" id="GO:0004386">
    <property type="term" value="F:helicase activity"/>
    <property type="evidence" value="ECO:0007669"/>
    <property type="project" value="UniProtKB-KW"/>
</dbReference>
<evidence type="ECO:0008006" key="9">
    <source>
        <dbReference type="Google" id="ProtNLM"/>
    </source>
</evidence>
<dbReference type="PROSITE" id="PS51194">
    <property type="entry name" value="HELICASE_CTER"/>
    <property type="match status" value="1"/>
</dbReference>
<dbReference type="EMBL" id="JADBJN010000002">
    <property type="protein sequence ID" value="KAG5675535.1"/>
    <property type="molecule type" value="Genomic_DNA"/>
</dbReference>
<dbReference type="Gene3D" id="3.40.50.300">
    <property type="entry name" value="P-loop containing nucleotide triphosphate hydrolases"/>
    <property type="match status" value="2"/>
</dbReference>
<organism evidence="7 8">
    <name type="scientific">Polypedilum vanderplanki</name>
    <name type="common">Sleeping chironomid midge</name>
    <dbReference type="NCBI Taxonomy" id="319348"/>
    <lineage>
        <taxon>Eukaryota</taxon>
        <taxon>Metazoa</taxon>
        <taxon>Ecdysozoa</taxon>
        <taxon>Arthropoda</taxon>
        <taxon>Hexapoda</taxon>
        <taxon>Insecta</taxon>
        <taxon>Pterygota</taxon>
        <taxon>Neoptera</taxon>
        <taxon>Endopterygota</taxon>
        <taxon>Diptera</taxon>
        <taxon>Nematocera</taxon>
        <taxon>Chironomoidea</taxon>
        <taxon>Chironomidae</taxon>
        <taxon>Chironominae</taxon>
        <taxon>Polypedilum</taxon>
        <taxon>Polypedilum</taxon>
    </lineage>
</organism>
<comment type="caution">
    <text evidence="7">The sequence shown here is derived from an EMBL/GenBank/DDBJ whole genome shotgun (WGS) entry which is preliminary data.</text>
</comment>
<dbReference type="InterPro" id="IPR001650">
    <property type="entry name" value="Helicase_C-like"/>
</dbReference>
<dbReference type="GO" id="GO:0005524">
    <property type="term" value="F:ATP binding"/>
    <property type="evidence" value="ECO:0007669"/>
    <property type="project" value="UniProtKB-KW"/>
</dbReference>
<feature type="domain" description="Helicase C-terminal" evidence="6">
    <location>
        <begin position="334"/>
        <end position="489"/>
    </location>
</feature>
<dbReference type="GO" id="GO:0003676">
    <property type="term" value="F:nucleic acid binding"/>
    <property type="evidence" value="ECO:0007669"/>
    <property type="project" value="InterPro"/>
</dbReference>
<gene>
    <name evidence="7" type="ORF">PVAND_005431</name>
</gene>
<dbReference type="SUPFAM" id="SSF52540">
    <property type="entry name" value="P-loop containing nucleoside triphosphate hydrolases"/>
    <property type="match status" value="1"/>
</dbReference>
<dbReference type="CDD" id="cd18787">
    <property type="entry name" value="SF2_C_DEAD"/>
    <property type="match status" value="1"/>
</dbReference>
<dbReference type="InterPro" id="IPR014001">
    <property type="entry name" value="Helicase_ATP-bd"/>
</dbReference>
<dbReference type="AlphaFoldDB" id="A0A9J6C0F3"/>
<dbReference type="GO" id="GO:0016787">
    <property type="term" value="F:hydrolase activity"/>
    <property type="evidence" value="ECO:0007669"/>
    <property type="project" value="UniProtKB-KW"/>
</dbReference>
<dbReference type="PANTHER" id="PTHR47960">
    <property type="entry name" value="DEAD-BOX ATP-DEPENDENT RNA HELICASE 50"/>
    <property type="match status" value="1"/>
</dbReference>
<keyword evidence="3" id="KW-0347">Helicase</keyword>
<keyword evidence="1" id="KW-0547">Nucleotide-binding</keyword>